<evidence type="ECO:0000256" key="2">
    <source>
        <dbReference type="ARBA" id="ARBA00022723"/>
    </source>
</evidence>
<dbReference type="GO" id="GO:0016705">
    <property type="term" value="F:oxidoreductase activity, acting on paired donors, with incorporation or reduction of molecular oxygen"/>
    <property type="evidence" value="ECO:0007669"/>
    <property type="project" value="InterPro"/>
</dbReference>
<dbReference type="Proteomes" id="UP000737018">
    <property type="component" value="Unassembled WGS sequence"/>
</dbReference>
<protein>
    <recommendedName>
        <fullName evidence="9">Cytochrome P450</fullName>
    </recommendedName>
</protein>
<dbReference type="Gene3D" id="1.10.630.10">
    <property type="entry name" value="Cytochrome P450"/>
    <property type="match status" value="1"/>
</dbReference>
<dbReference type="OrthoDB" id="10523897at2759"/>
<evidence type="ECO:0000256" key="3">
    <source>
        <dbReference type="ARBA" id="ARBA00023002"/>
    </source>
</evidence>
<evidence type="ECO:0000313" key="8">
    <source>
        <dbReference type="Proteomes" id="UP000737018"/>
    </source>
</evidence>
<evidence type="ECO:0000256" key="4">
    <source>
        <dbReference type="ARBA" id="ARBA00023004"/>
    </source>
</evidence>
<dbReference type="InterPro" id="IPR050651">
    <property type="entry name" value="Plant_Cytochrome_P450_Monoox"/>
</dbReference>
<dbReference type="InterPro" id="IPR001128">
    <property type="entry name" value="Cyt_P450"/>
</dbReference>
<comment type="caution">
    <text evidence="7">The sequence shown here is derived from an EMBL/GenBank/DDBJ whole genome shotgun (WGS) entry which is preliminary data.</text>
</comment>
<dbReference type="InterPro" id="IPR036396">
    <property type="entry name" value="Cyt_P450_sf"/>
</dbReference>
<dbReference type="GO" id="GO:0005506">
    <property type="term" value="F:iron ion binding"/>
    <property type="evidence" value="ECO:0007669"/>
    <property type="project" value="InterPro"/>
</dbReference>
<evidence type="ECO:0000256" key="1">
    <source>
        <dbReference type="ARBA" id="ARBA00022617"/>
    </source>
</evidence>
<evidence type="ECO:0000313" key="7">
    <source>
        <dbReference type="EMBL" id="KAF3953049.1"/>
    </source>
</evidence>
<dbReference type="PANTHER" id="PTHR47947">
    <property type="entry name" value="CYTOCHROME P450 82C3-RELATED"/>
    <property type="match status" value="1"/>
</dbReference>
<dbReference type="EMBL" id="JRKL02004242">
    <property type="protein sequence ID" value="KAF3953049.1"/>
    <property type="molecule type" value="Genomic_DNA"/>
</dbReference>
<sequence length="458" mass="49854">MMRIVAGKPCVGEEFTCMDVGKKLLKEFKEVYFASLTVNICDFFPILRWAGYKGLEENMIRLQRKRDEVLRRLFEEIKLNNDNIIDVEKKRTLIETLFSLRKSDPEFFSDDVIKSLTLMMLIAGTETTATTIEWAMSLLLNNPEVLQKDSNARVEQHHLHTSSATSNAKQRHQKQSIRAMVEHSSLGSVQSPIIKAQCEQLLAFFNTNYNSGDKHKAATVSSGDGVPSLMNGGAGVASSVGVPAATGLAATISHPSTSTSYLETMADLAFQGTDTSSRGTDSFVTPAFILDSFFDYSSTSISPCAPNSVDHFVETSNTLLDDAPTTDCLPSQLPLVPSAALPDQTCASTPKVPPAPIRKSARTSKPLAYLQDYSCASACSPASGGPYDISHSLTYAHLVPSYQSYVLAVSSAPQEPQSFFQDNDKSVFGIHGEDPHYSILPLHKALDPIIAVRSSPIS</sequence>
<keyword evidence="4" id="KW-0408">Iron</keyword>
<feature type="region of interest" description="Disordered" evidence="6">
    <location>
        <begin position="152"/>
        <end position="175"/>
    </location>
</feature>
<reference evidence="7" key="1">
    <citation type="submission" date="2020-03" db="EMBL/GenBank/DDBJ databases">
        <title>Castanea mollissima Vanexum genome sequencing.</title>
        <authorList>
            <person name="Staton M."/>
        </authorList>
    </citation>
    <scope>NUCLEOTIDE SEQUENCE</scope>
    <source>
        <tissue evidence="7">Leaf</tissue>
    </source>
</reference>
<dbReference type="GO" id="GO:0020037">
    <property type="term" value="F:heme binding"/>
    <property type="evidence" value="ECO:0007669"/>
    <property type="project" value="InterPro"/>
</dbReference>
<proteinExistence type="predicted"/>
<evidence type="ECO:0000256" key="6">
    <source>
        <dbReference type="SAM" id="MobiDB-lite"/>
    </source>
</evidence>
<keyword evidence="2" id="KW-0479">Metal-binding</keyword>
<dbReference type="AlphaFoldDB" id="A0A8J4QU62"/>
<organism evidence="7 8">
    <name type="scientific">Castanea mollissima</name>
    <name type="common">Chinese chestnut</name>
    <dbReference type="NCBI Taxonomy" id="60419"/>
    <lineage>
        <taxon>Eukaryota</taxon>
        <taxon>Viridiplantae</taxon>
        <taxon>Streptophyta</taxon>
        <taxon>Embryophyta</taxon>
        <taxon>Tracheophyta</taxon>
        <taxon>Spermatophyta</taxon>
        <taxon>Magnoliopsida</taxon>
        <taxon>eudicotyledons</taxon>
        <taxon>Gunneridae</taxon>
        <taxon>Pentapetalae</taxon>
        <taxon>rosids</taxon>
        <taxon>fabids</taxon>
        <taxon>Fagales</taxon>
        <taxon>Fagaceae</taxon>
        <taxon>Castanea</taxon>
    </lineage>
</organism>
<keyword evidence="1" id="KW-0349">Heme</keyword>
<dbReference type="SUPFAM" id="SSF48264">
    <property type="entry name" value="Cytochrome P450"/>
    <property type="match status" value="1"/>
</dbReference>
<gene>
    <name evidence="7" type="ORF">CMV_021463</name>
</gene>
<dbReference type="PANTHER" id="PTHR47947:SF13">
    <property type="entry name" value="CYTOCHROME P450, FAMILY 81, SUBFAMILY K, POLYPEPTIDE 1-RELATED"/>
    <property type="match status" value="1"/>
</dbReference>
<keyword evidence="5" id="KW-0503">Monooxygenase</keyword>
<evidence type="ECO:0008006" key="9">
    <source>
        <dbReference type="Google" id="ProtNLM"/>
    </source>
</evidence>
<dbReference type="GO" id="GO:0004497">
    <property type="term" value="F:monooxygenase activity"/>
    <property type="evidence" value="ECO:0007669"/>
    <property type="project" value="UniProtKB-KW"/>
</dbReference>
<name>A0A8J4QU62_9ROSI</name>
<accession>A0A8J4QU62</accession>
<keyword evidence="3" id="KW-0560">Oxidoreductase</keyword>
<dbReference type="Pfam" id="PF00067">
    <property type="entry name" value="p450"/>
    <property type="match status" value="1"/>
</dbReference>
<evidence type="ECO:0000256" key="5">
    <source>
        <dbReference type="ARBA" id="ARBA00023033"/>
    </source>
</evidence>
<keyword evidence="8" id="KW-1185">Reference proteome</keyword>